<dbReference type="AlphaFoldDB" id="C5FW89"/>
<protein>
    <submittedName>
        <fullName evidence="4">Mannosyl phosphorylinositol ceramide synthase SUR1</fullName>
    </submittedName>
</protein>
<feature type="transmembrane region" description="Helical" evidence="3">
    <location>
        <begin position="318"/>
        <end position="338"/>
    </location>
</feature>
<dbReference type="InterPro" id="IPR051706">
    <property type="entry name" value="Glycosyltransferase_domain"/>
</dbReference>
<keyword evidence="2" id="KW-0808">Transferase</keyword>
<dbReference type="GO" id="GO:0016020">
    <property type="term" value="C:membrane"/>
    <property type="evidence" value="ECO:0007669"/>
    <property type="project" value="GOC"/>
</dbReference>
<proteinExistence type="inferred from homology"/>
<dbReference type="Pfam" id="PF04488">
    <property type="entry name" value="Gly_transf_sug"/>
    <property type="match status" value="1"/>
</dbReference>
<evidence type="ECO:0000313" key="5">
    <source>
        <dbReference type="Proteomes" id="UP000002035"/>
    </source>
</evidence>
<sequence length="356" mass="41724">MSLVSYLFGKRRQLRNISLYLFNFIWNAPILVLAALLFLYIFASSIYSYNFLNSALNKNSLSLDNLPQGYVKALEDAISKNQPTYNVTILKDDLATPIPRIIHRTYSSPEFPEIWQTAFNSCQVLLPEYKHYFWTDQKARDFIETNFKWFLATYDGYRYNIQRVDALRYFLLWHYGGIYMDMDIGCRRDIRPLLDFPAWVPRTWPYGVSNDLMASSPGHPLMIKAALSLHDHNQWYISKYITVFFTTGPMFLSGIIASWFHILKTDGKDDFATFKGPHGLAILPSRLYDTTEYTFFSHFPGSTWHGNDVAVLSWLYHYLWMFFLAGFALMIMSVVLGPTRRSKRRMPRFMTKHELV</sequence>
<evidence type="ECO:0000256" key="3">
    <source>
        <dbReference type="SAM" id="Phobius"/>
    </source>
</evidence>
<keyword evidence="5" id="KW-1185">Reference proteome</keyword>
<keyword evidence="3" id="KW-0812">Transmembrane</keyword>
<dbReference type="OMA" id="MDIGCRR"/>
<dbReference type="OrthoDB" id="3647at2759"/>
<dbReference type="PANTHER" id="PTHR32385:SF15">
    <property type="entry name" value="INOSITOL PHOSPHOCERAMIDE MANNOSYLTRANSFERASE 1"/>
    <property type="match status" value="1"/>
</dbReference>
<feature type="transmembrane region" description="Helical" evidence="3">
    <location>
        <begin position="20"/>
        <end position="43"/>
    </location>
</feature>
<comment type="similarity">
    <text evidence="1">Belongs to the glycosyltransferase 32 family.</text>
</comment>
<dbReference type="InterPro" id="IPR029044">
    <property type="entry name" value="Nucleotide-diphossugar_trans"/>
</dbReference>
<keyword evidence="3" id="KW-1133">Transmembrane helix</keyword>
<reference evidence="5" key="1">
    <citation type="journal article" date="2012" name="MBio">
        <title>Comparative genome analysis of Trichophyton rubrum and related dermatophytes reveals candidate genes involved in infection.</title>
        <authorList>
            <person name="Martinez D.A."/>
            <person name="Oliver B.G."/>
            <person name="Graeser Y."/>
            <person name="Goldberg J.M."/>
            <person name="Li W."/>
            <person name="Martinez-Rossi N.M."/>
            <person name="Monod M."/>
            <person name="Shelest E."/>
            <person name="Barton R.C."/>
            <person name="Birch E."/>
            <person name="Brakhage A.A."/>
            <person name="Chen Z."/>
            <person name="Gurr S.J."/>
            <person name="Heiman D."/>
            <person name="Heitman J."/>
            <person name="Kosti I."/>
            <person name="Rossi A."/>
            <person name="Saif S."/>
            <person name="Samalova M."/>
            <person name="Saunders C.W."/>
            <person name="Shea T."/>
            <person name="Summerbell R.C."/>
            <person name="Xu J."/>
            <person name="Young S."/>
            <person name="Zeng Q."/>
            <person name="Birren B.W."/>
            <person name="Cuomo C.A."/>
            <person name="White T.C."/>
        </authorList>
    </citation>
    <scope>NUCLEOTIDE SEQUENCE [LARGE SCALE GENOMIC DNA]</scope>
    <source>
        <strain evidence="5">ATCC MYA-4605 / CBS 113480</strain>
    </source>
</reference>
<keyword evidence="3" id="KW-0472">Membrane</keyword>
<gene>
    <name evidence="4" type="ORF">MCYG_06992</name>
</gene>
<dbReference type="Gene3D" id="3.90.550.20">
    <property type="match status" value="1"/>
</dbReference>
<dbReference type="Proteomes" id="UP000002035">
    <property type="component" value="Unassembled WGS sequence"/>
</dbReference>
<dbReference type="GO" id="GO:0051999">
    <property type="term" value="P:mannosyl-inositol phosphorylceramide biosynthetic process"/>
    <property type="evidence" value="ECO:0007669"/>
    <property type="project" value="TreeGrafter"/>
</dbReference>
<feature type="transmembrane region" description="Helical" evidence="3">
    <location>
        <begin position="240"/>
        <end position="262"/>
    </location>
</feature>
<dbReference type="SUPFAM" id="SSF53448">
    <property type="entry name" value="Nucleotide-diphospho-sugar transferases"/>
    <property type="match status" value="1"/>
</dbReference>
<name>C5FW89_ARTOC</name>
<dbReference type="HOGENOM" id="CLU_036369_4_0_1"/>
<dbReference type="VEuPathDB" id="FungiDB:MCYG_06992"/>
<dbReference type="PANTHER" id="PTHR32385">
    <property type="entry name" value="MANNOSYL PHOSPHORYLINOSITOL CERAMIDE SYNTHASE"/>
    <property type="match status" value="1"/>
</dbReference>
<dbReference type="eggNOG" id="ENOG502QS3D">
    <property type="taxonomic scope" value="Eukaryota"/>
</dbReference>
<dbReference type="EMBL" id="DS995706">
    <property type="protein sequence ID" value="EEQ34173.1"/>
    <property type="molecule type" value="Genomic_DNA"/>
</dbReference>
<evidence type="ECO:0000256" key="1">
    <source>
        <dbReference type="ARBA" id="ARBA00009003"/>
    </source>
</evidence>
<evidence type="ECO:0000313" key="4">
    <source>
        <dbReference type="EMBL" id="EEQ34173.1"/>
    </source>
</evidence>
<organism evidence="4 5">
    <name type="scientific">Arthroderma otae (strain ATCC MYA-4605 / CBS 113480)</name>
    <name type="common">Microsporum canis</name>
    <dbReference type="NCBI Taxonomy" id="554155"/>
    <lineage>
        <taxon>Eukaryota</taxon>
        <taxon>Fungi</taxon>
        <taxon>Dikarya</taxon>
        <taxon>Ascomycota</taxon>
        <taxon>Pezizomycotina</taxon>
        <taxon>Eurotiomycetes</taxon>
        <taxon>Eurotiomycetidae</taxon>
        <taxon>Onygenales</taxon>
        <taxon>Arthrodermataceae</taxon>
        <taxon>Microsporum</taxon>
    </lineage>
</organism>
<evidence type="ECO:0000256" key="2">
    <source>
        <dbReference type="ARBA" id="ARBA00022679"/>
    </source>
</evidence>
<accession>C5FW89</accession>
<dbReference type="GO" id="GO:0000030">
    <property type="term" value="F:mannosyltransferase activity"/>
    <property type="evidence" value="ECO:0007669"/>
    <property type="project" value="TreeGrafter"/>
</dbReference>
<dbReference type="GeneID" id="9228254"/>
<dbReference type="RefSeq" id="XP_002845028.1">
    <property type="nucleotide sequence ID" value="XM_002844982.1"/>
</dbReference>
<dbReference type="InterPro" id="IPR007577">
    <property type="entry name" value="GlycoTrfase_DXD_sugar-bd_CS"/>
</dbReference>